<gene>
    <name evidence="2" type="ORF">J1605_009822</name>
</gene>
<dbReference type="Proteomes" id="UP001159641">
    <property type="component" value="Unassembled WGS sequence"/>
</dbReference>
<dbReference type="AlphaFoldDB" id="A0AB34GXS8"/>
<comment type="caution">
    <text evidence="2">The sequence shown here is derived from an EMBL/GenBank/DDBJ whole genome shotgun (WGS) entry which is preliminary data.</text>
</comment>
<feature type="region of interest" description="Disordered" evidence="1">
    <location>
        <begin position="1"/>
        <end position="36"/>
    </location>
</feature>
<evidence type="ECO:0000256" key="1">
    <source>
        <dbReference type="SAM" id="MobiDB-lite"/>
    </source>
</evidence>
<feature type="compositionally biased region" description="Polar residues" evidence="1">
    <location>
        <begin position="22"/>
        <end position="32"/>
    </location>
</feature>
<feature type="compositionally biased region" description="Basic and acidic residues" evidence="1">
    <location>
        <begin position="7"/>
        <end position="18"/>
    </location>
</feature>
<organism evidence="2 3">
    <name type="scientific">Eschrichtius robustus</name>
    <name type="common">California gray whale</name>
    <name type="synonym">Eschrichtius gibbosus</name>
    <dbReference type="NCBI Taxonomy" id="9764"/>
    <lineage>
        <taxon>Eukaryota</taxon>
        <taxon>Metazoa</taxon>
        <taxon>Chordata</taxon>
        <taxon>Craniata</taxon>
        <taxon>Vertebrata</taxon>
        <taxon>Euteleostomi</taxon>
        <taxon>Mammalia</taxon>
        <taxon>Eutheria</taxon>
        <taxon>Laurasiatheria</taxon>
        <taxon>Artiodactyla</taxon>
        <taxon>Whippomorpha</taxon>
        <taxon>Cetacea</taxon>
        <taxon>Mysticeti</taxon>
        <taxon>Eschrichtiidae</taxon>
        <taxon>Eschrichtius</taxon>
    </lineage>
</organism>
<proteinExistence type="predicted"/>
<evidence type="ECO:0000313" key="3">
    <source>
        <dbReference type="Proteomes" id="UP001159641"/>
    </source>
</evidence>
<name>A0AB34GXS8_ESCRO</name>
<accession>A0AB34GXS8</accession>
<keyword evidence="3" id="KW-1185">Reference proteome</keyword>
<evidence type="ECO:0000313" key="2">
    <source>
        <dbReference type="EMBL" id="KAJ8783214.1"/>
    </source>
</evidence>
<protein>
    <submittedName>
        <fullName evidence="2">Uncharacterized protein</fullName>
    </submittedName>
</protein>
<sequence>MPSSPHFPERGGRSESARAESSLCSPSPQRSESAPAAAAAAAAARAAWGGDCASPRLRSAGDLNATEMVIHHRRSQQTFAASSAIG</sequence>
<reference evidence="2 3" key="1">
    <citation type="submission" date="2022-11" db="EMBL/GenBank/DDBJ databases">
        <title>Whole genome sequence of Eschrichtius robustus ER-17-0199.</title>
        <authorList>
            <person name="Bruniche-Olsen A."/>
            <person name="Black A.N."/>
            <person name="Fields C.J."/>
            <person name="Walden K."/>
            <person name="Dewoody J.A."/>
        </authorList>
    </citation>
    <scope>NUCLEOTIDE SEQUENCE [LARGE SCALE GENOMIC DNA]</scope>
    <source>
        <strain evidence="2">ER-17-0199</strain>
        <tissue evidence="2">Blubber</tissue>
    </source>
</reference>
<dbReference type="EMBL" id="JAIQCJ010002089">
    <property type="protein sequence ID" value="KAJ8783214.1"/>
    <property type="molecule type" value="Genomic_DNA"/>
</dbReference>